<keyword evidence="3" id="KW-1185">Reference proteome</keyword>
<feature type="compositionally biased region" description="Basic and acidic residues" evidence="1">
    <location>
        <begin position="61"/>
        <end position="70"/>
    </location>
</feature>
<name>B0CUX9_LACBS</name>
<proteinExistence type="predicted"/>
<evidence type="ECO:0000313" key="2">
    <source>
        <dbReference type="EMBL" id="EDR14178.1"/>
    </source>
</evidence>
<gene>
    <name evidence="2" type="ORF">LACBIDRAFT_305739</name>
</gene>
<dbReference type="Proteomes" id="UP000001194">
    <property type="component" value="Unassembled WGS sequence"/>
</dbReference>
<evidence type="ECO:0000313" key="3">
    <source>
        <dbReference type="Proteomes" id="UP000001194"/>
    </source>
</evidence>
<accession>B0CUX9</accession>
<organism evidence="3">
    <name type="scientific">Laccaria bicolor (strain S238N-H82 / ATCC MYA-4686)</name>
    <name type="common">Bicoloured deceiver</name>
    <name type="synonym">Laccaria laccata var. bicolor</name>
    <dbReference type="NCBI Taxonomy" id="486041"/>
    <lineage>
        <taxon>Eukaryota</taxon>
        <taxon>Fungi</taxon>
        <taxon>Dikarya</taxon>
        <taxon>Basidiomycota</taxon>
        <taxon>Agaricomycotina</taxon>
        <taxon>Agaricomycetes</taxon>
        <taxon>Agaricomycetidae</taxon>
        <taxon>Agaricales</taxon>
        <taxon>Agaricineae</taxon>
        <taxon>Hydnangiaceae</taxon>
        <taxon>Laccaria</taxon>
    </lineage>
</organism>
<dbReference type="RefSeq" id="XP_001874737.1">
    <property type="nucleotide sequence ID" value="XM_001874702.1"/>
</dbReference>
<evidence type="ECO:0000256" key="1">
    <source>
        <dbReference type="SAM" id="MobiDB-lite"/>
    </source>
</evidence>
<dbReference type="GeneID" id="6070560"/>
<dbReference type="AlphaFoldDB" id="B0CUX9"/>
<dbReference type="EMBL" id="DS547092">
    <property type="protein sequence ID" value="EDR14178.1"/>
    <property type="molecule type" value="Genomic_DNA"/>
</dbReference>
<dbReference type="HOGENOM" id="CLU_2758193_0_0_1"/>
<dbReference type="KEGG" id="lbc:LACBIDRAFT_305739"/>
<feature type="region of interest" description="Disordered" evidence="1">
    <location>
        <begin position="37"/>
        <end position="70"/>
    </location>
</feature>
<reference evidence="2 3" key="1">
    <citation type="journal article" date="2008" name="Nature">
        <title>The genome of Laccaria bicolor provides insights into mycorrhizal symbiosis.</title>
        <authorList>
            <person name="Martin F."/>
            <person name="Aerts A."/>
            <person name="Ahren D."/>
            <person name="Brun A."/>
            <person name="Danchin E.G.J."/>
            <person name="Duchaussoy F."/>
            <person name="Gibon J."/>
            <person name="Kohler A."/>
            <person name="Lindquist E."/>
            <person name="Pereda V."/>
            <person name="Salamov A."/>
            <person name="Shapiro H.J."/>
            <person name="Wuyts J."/>
            <person name="Blaudez D."/>
            <person name="Buee M."/>
            <person name="Brokstein P."/>
            <person name="Canbaeck B."/>
            <person name="Cohen D."/>
            <person name="Courty P.E."/>
            <person name="Coutinho P.M."/>
            <person name="Delaruelle C."/>
            <person name="Detter J.C."/>
            <person name="Deveau A."/>
            <person name="DiFazio S."/>
            <person name="Duplessis S."/>
            <person name="Fraissinet-Tachet L."/>
            <person name="Lucic E."/>
            <person name="Frey-Klett P."/>
            <person name="Fourrey C."/>
            <person name="Feussner I."/>
            <person name="Gay G."/>
            <person name="Grimwood J."/>
            <person name="Hoegger P.J."/>
            <person name="Jain P."/>
            <person name="Kilaru S."/>
            <person name="Labbe J."/>
            <person name="Lin Y.C."/>
            <person name="Legue V."/>
            <person name="Le Tacon F."/>
            <person name="Marmeisse R."/>
            <person name="Melayah D."/>
            <person name="Montanini B."/>
            <person name="Muratet M."/>
            <person name="Nehls U."/>
            <person name="Niculita-Hirzel H."/>
            <person name="Oudot-Le Secq M.P."/>
            <person name="Peter M."/>
            <person name="Quesneville H."/>
            <person name="Rajashekar B."/>
            <person name="Reich M."/>
            <person name="Rouhier N."/>
            <person name="Schmutz J."/>
            <person name="Yin T."/>
            <person name="Chalot M."/>
            <person name="Henrissat B."/>
            <person name="Kuees U."/>
            <person name="Lucas S."/>
            <person name="Van de Peer Y."/>
            <person name="Podila G.K."/>
            <person name="Polle A."/>
            <person name="Pukkila P.J."/>
            <person name="Richardson P.M."/>
            <person name="Rouze P."/>
            <person name="Sanders I.R."/>
            <person name="Stajich J.E."/>
            <person name="Tunlid A."/>
            <person name="Tuskan G."/>
            <person name="Grigoriev I.V."/>
        </authorList>
    </citation>
    <scope>NUCLEOTIDE SEQUENCE [LARGE SCALE GENOMIC DNA]</scope>
    <source>
        <strain evidence="3">S238N-H82 / ATCC MYA-4686</strain>
    </source>
</reference>
<dbReference type="InParanoid" id="B0CUX9"/>
<protein>
    <submittedName>
        <fullName evidence="2">Predicted protein</fullName>
    </submittedName>
</protein>
<sequence>MHIILQPCPELSSGSDTRSILLTYLKRANYVVCETEGSHEQGGRGEGETVVAGEGNSRRNSNRDGKIKII</sequence>
<feature type="compositionally biased region" description="Basic and acidic residues" evidence="1">
    <location>
        <begin position="37"/>
        <end position="47"/>
    </location>
</feature>